<sequence>MHFRPDTSSSQTKRRKTPTHSALGLLWPDGLEVVSASCGRGSRRRLNICALSARDCLADSREDRAYLRMRNTARSARAGTALVSATHERWRGGGTCTLLDVCRGRVWTLRRSCIPLRCKGSPSDPSCERRRWRMAELHGEELQLESVVETWARWRSAAGPKCFHSAHCPSKCCQ</sequence>
<accession>A0A1Y2IU49</accession>
<keyword evidence="2" id="KW-1185">Reference proteome</keyword>
<evidence type="ECO:0000313" key="2">
    <source>
        <dbReference type="Proteomes" id="UP000193067"/>
    </source>
</evidence>
<protein>
    <submittedName>
        <fullName evidence="1">Uncharacterized protein</fullName>
    </submittedName>
</protein>
<dbReference type="EMBL" id="KZ084096">
    <property type="protein sequence ID" value="OSD04665.1"/>
    <property type="molecule type" value="Genomic_DNA"/>
</dbReference>
<proteinExistence type="predicted"/>
<evidence type="ECO:0000313" key="1">
    <source>
        <dbReference type="EMBL" id="OSD04665.1"/>
    </source>
</evidence>
<gene>
    <name evidence="1" type="ORF">PYCCODRAFT_122654</name>
</gene>
<reference evidence="1 2" key="1">
    <citation type="journal article" date="2015" name="Biotechnol. Biofuels">
        <title>Enhanced degradation of softwood versus hardwood by the white-rot fungus Pycnoporus coccineus.</title>
        <authorList>
            <person name="Couturier M."/>
            <person name="Navarro D."/>
            <person name="Chevret D."/>
            <person name="Henrissat B."/>
            <person name="Piumi F."/>
            <person name="Ruiz-Duenas F.J."/>
            <person name="Martinez A.T."/>
            <person name="Grigoriev I.V."/>
            <person name="Riley R."/>
            <person name="Lipzen A."/>
            <person name="Berrin J.G."/>
            <person name="Master E.R."/>
            <person name="Rosso M.N."/>
        </authorList>
    </citation>
    <scope>NUCLEOTIDE SEQUENCE [LARGE SCALE GENOMIC DNA]</scope>
    <source>
        <strain evidence="1 2">BRFM310</strain>
    </source>
</reference>
<organism evidence="1 2">
    <name type="scientific">Trametes coccinea (strain BRFM310)</name>
    <name type="common">Pycnoporus coccineus</name>
    <dbReference type="NCBI Taxonomy" id="1353009"/>
    <lineage>
        <taxon>Eukaryota</taxon>
        <taxon>Fungi</taxon>
        <taxon>Dikarya</taxon>
        <taxon>Basidiomycota</taxon>
        <taxon>Agaricomycotina</taxon>
        <taxon>Agaricomycetes</taxon>
        <taxon>Polyporales</taxon>
        <taxon>Polyporaceae</taxon>
        <taxon>Trametes</taxon>
    </lineage>
</organism>
<dbReference type="AlphaFoldDB" id="A0A1Y2IU49"/>
<name>A0A1Y2IU49_TRAC3</name>
<dbReference type="Proteomes" id="UP000193067">
    <property type="component" value="Unassembled WGS sequence"/>
</dbReference>